<gene>
    <name evidence="3" type="ORF">SKAU_G00351190</name>
</gene>
<evidence type="ECO:0000313" key="3">
    <source>
        <dbReference type="EMBL" id="KAJ8340486.1"/>
    </source>
</evidence>
<feature type="region of interest" description="Disordered" evidence="1">
    <location>
        <begin position="1"/>
        <end position="41"/>
    </location>
</feature>
<keyword evidence="2" id="KW-1133">Transmembrane helix</keyword>
<keyword evidence="4" id="KW-1185">Reference proteome</keyword>
<feature type="transmembrane region" description="Helical" evidence="2">
    <location>
        <begin position="92"/>
        <end position="114"/>
    </location>
</feature>
<keyword evidence="2" id="KW-0812">Transmembrane</keyword>
<evidence type="ECO:0000256" key="2">
    <source>
        <dbReference type="SAM" id="Phobius"/>
    </source>
</evidence>
<accession>A0A9Q1II66</accession>
<name>A0A9Q1II66_SYNKA</name>
<comment type="caution">
    <text evidence="3">The sequence shown here is derived from an EMBL/GenBank/DDBJ whole genome shotgun (WGS) entry which is preliminary data.</text>
</comment>
<reference evidence="3" key="1">
    <citation type="journal article" date="2023" name="Science">
        <title>Genome structures resolve the early diversification of teleost fishes.</title>
        <authorList>
            <person name="Parey E."/>
            <person name="Louis A."/>
            <person name="Montfort J."/>
            <person name="Bouchez O."/>
            <person name="Roques C."/>
            <person name="Iampietro C."/>
            <person name="Lluch J."/>
            <person name="Castinel A."/>
            <person name="Donnadieu C."/>
            <person name="Desvignes T."/>
            <person name="Floi Bucao C."/>
            <person name="Jouanno E."/>
            <person name="Wen M."/>
            <person name="Mejri S."/>
            <person name="Dirks R."/>
            <person name="Jansen H."/>
            <person name="Henkel C."/>
            <person name="Chen W.J."/>
            <person name="Zahm M."/>
            <person name="Cabau C."/>
            <person name="Klopp C."/>
            <person name="Thompson A.W."/>
            <person name="Robinson-Rechavi M."/>
            <person name="Braasch I."/>
            <person name="Lecointre G."/>
            <person name="Bobe J."/>
            <person name="Postlethwait J.H."/>
            <person name="Berthelot C."/>
            <person name="Roest Crollius H."/>
            <person name="Guiguen Y."/>
        </authorList>
    </citation>
    <scope>NUCLEOTIDE SEQUENCE</scope>
    <source>
        <strain evidence="3">WJC10195</strain>
    </source>
</reference>
<protein>
    <submittedName>
        <fullName evidence="3">Uncharacterized protein</fullName>
    </submittedName>
</protein>
<organism evidence="3 4">
    <name type="scientific">Synaphobranchus kaupii</name>
    <name type="common">Kaup's arrowtooth eel</name>
    <dbReference type="NCBI Taxonomy" id="118154"/>
    <lineage>
        <taxon>Eukaryota</taxon>
        <taxon>Metazoa</taxon>
        <taxon>Chordata</taxon>
        <taxon>Craniata</taxon>
        <taxon>Vertebrata</taxon>
        <taxon>Euteleostomi</taxon>
        <taxon>Actinopterygii</taxon>
        <taxon>Neopterygii</taxon>
        <taxon>Teleostei</taxon>
        <taxon>Anguilliformes</taxon>
        <taxon>Synaphobranchidae</taxon>
        <taxon>Synaphobranchus</taxon>
    </lineage>
</organism>
<proteinExistence type="predicted"/>
<dbReference type="EMBL" id="JAINUF010000016">
    <property type="protein sequence ID" value="KAJ8340486.1"/>
    <property type="molecule type" value="Genomic_DNA"/>
</dbReference>
<evidence type="ECO:0000313" key="4">
    <source>
        <dbReference type="Proteomes" id="UP001152622"/>
    </source>
</evidence>
<keyword evidence="2" id="KW-0472">Membrane</keyword>
<dbReference type="Proteomes" id="UP001152622">
    <property type="component" value="Chromosome 16"/>
</dbReference>
<sequence length="136" mass="14429">MYGGLSVRAEESDIDVPPRTPPHSRPRSFPAATPPPENPRNSQLEVTFQLRTACCGLHRADLSRGGERAPGSAVSVRAGFLYAPNCRPLTVLLMPAASITGVSITVLGFTAAWVKHSLLSCDKTKTVFNPKSSAAA</sequence>
<dbReference type="AlphaFoldDB" id="A0A9Q1II66"/>
<evidence type="ECO:0000256" key="1">
    <source>
        <dbReference type="SAM" id="MobiDB-lite"/>
    </source>
</evidence>